<dbReference type="Proteomes" id="UP000325081">
    <property type="component" value="Unassembled WGS sequence"/>
</dbReference>
<feature type="region of interest" description="Disordered" evidence="1">
    <location>
        <begin position="152"/>
        <end position="177"/>
    </location>
</feature>
<protein>
    <submittedName>
        <fullName evidence="2">3-isopropylmalate dehydratase large subunit</fullName>
    </submittedName>
</protein>
<keyword evidence="3" id="KW-1185">Reference proteome</keyword>
<evidence type="ECO:0000313" key="2">
    <source>
        <dbReference type="EMBL" id="GER25326.1"/>
    </source>
</evidence>
<reference evidence="3" key="1">
    <citation type="journal article" date="2019" name="Curr. Biol.">
        <title>Genome Sequence of Striga asiatica Provides Insight into the Evolution of Plant Parasitism.</title>
        <authorList>
            <person name="Yoshida S."/>
            <person name="Kim S."/>
            <person name="Wafula E.K."/>
            <person name="Tanskanen J."/>
            <person name="Kim Y.M."/>
            <person name="Honaas L."/>
            <person name="Yang Z."/>
            <person name="Spallek T."/>
            <person name="Conn C.E."/>
            <person name="Ichihashi Y."/>
            <person name="Cheong K."/>
            <person name="Cui S."/>
            <person name="Der J.P."/>
            <person name="Gundlach H."/>
            <person name="Jiao Y."/>
            <person name="Hori C."/>
            <person name="Ishida J.K."/>
            <person name="Kasahara H."/>
            <person name="Kiba T."/>
            <person name="Kim M.S."/>
            <person name="Koo N."/>
            <person name="Laohavisit A."/>
            <person name="Lee Y.H."/>
            <person name="Lumba S."/>
            <person name="McCourt P."/>
            <person name="Mortimer J.C."/>
            <person name="Mutuku J.M."/>
            <person name="Nomura T."/>
            <person name="Sasaki-Sekimoto Y."/>
            <person name="Seto Y."/>
            <person name="Wang Y."/>
            <person name="Wakatake T."/>
            <person name="Sakakibara H."/>
            <person name="Demura T."/>
            <person name="Yamaguchi S."/>
            <person name="Yoneyama K."/>
            <person name="Manabe R.I."/>
            <person name="Nelson D.C."/>
            <person name="Schulman A.H."/>
            <person name="Timko M.P."/>
            <person name="dePamphilis C.W."/>
            <person name="Choi D."/>
            <person name="Shirasu K."/>
        </authorList>
    </citation>
    <scope>NUCLEOTIDE SEQUENCE [LARGE SCALE GENOMIC DNA]</scope>
    <source>
        <strain evidence="3">cv. UVA1</strain>
    </source>
</reference>
<feature type="compositionally biased region" description="Basic and acidic residues" evidence="1">
    <location>
        <begin position="167"/>
        <end position="177"/>
    </location>
</feature>
<dbReference type="AlphaFoldDB" id="A0A5A7NXT2"/>
<gene>
    <name evidence="2" type="ORF">STAS_00897</name>
</gene>
<accession>A0A5A7NXT2</accession>
<sequence length="177" mass="18590">MLAGEIGPLASGRLASWPAGRLGSAAFRIDVTKIDGLATRARCEEKDRTACWKLSRGAAGRGITARELAVSRRGKAFTASAALAGKSECIAGRRLNLKAQARVAGEVNRARGCGREIAGVRGLLAEVSSRLASRHGGSALGFCRREELRDCEKWPAPGGDETATRGGDGDGKDSRDR</sequence>
<dbReference type="EMBL" id="BKCP01000002">
    <property type="protein sequence ID" value="GER25326.1"/>
    <property type="molecule type" value="Genomic_DNA"/>
</dbReference>
<evidence type="ECO:0000256" key="1">
    <source>
        <dbReference type="SAM" id="MobiDB-lite"/>
    </source>
</evidence>
<organism evidence="2 3">
    <name type="scientific">Striga asiatica</name>
    <name type="common">Asiatic witchweed</name>
    <name type="synonym">Buchnera asiatica</name>
    <dbReference type="NCBI Taxonomy" id="4170"/>
    <lineage>
        <taxon>Eukaryota</taxon>
        <taxon>Viridiplantae</taxon>
        <taxon>Streptophyta</taxon>
        <taxon>Embryophyta</taxon>
        <taxon>Tracheophyta</taxon>
        <taxon>Spermatophyta</taxon>
        <taxon>Magnoliopsida</taxon>
        <taxon>eudicotyledons</taxon>
        <taxon>Gunneridae</taxon>
        <taxon>Pentapetalae</taxon>
        <taxon>asterids</taxon>
        <taxon>lamiids</taxon>
        <taxon>Lamiales</taxon>
        <taxon>Orobanchaceae</taxon>
        <taxon>Buchnereae</taxon>
        <taxon>Striga</taxon>
    </lineage>
</organism>
<comment type="caution">
    <text evidence="2">The sequence shown here is derived from an EMBL/GenBank/DDBJ whole genome shotgun (WGS) entry which is preliminary data.</text>
</comment>
<proteinExistence type="predicted"/>
<evidence type="ECO:0000313" key="3">
    <source>
        <dbReference type="Proteomes" id="UP000325081"/>
    </source>
</evidence>
<name>A0A5A7NXT2_STRAF</name>